<evidence type="ECO:0000256" key="1">
    <source>
        <dbReference type="ARBA" id="ARBA00009759"/>
    </source>
</evidence>
<dbReference type="InterPro" id="IPR000760">
    <property type="entry name" value="Inositol_monophosphatase-like"/>
</dbReference>
<keyword evidence="7" id="KW-1185">Reference proteome</keyword>
<reference evidence="7" key="1">
    <citation type="submission" date="2019-01" db="EMBL/GenBank/DDBJ databases">
        <title>Gri0909 isolated from a small marine red alga.</title>
        <authorList>
            <person name="Kim J."/>
            <person name="Jeong S.E."/>
            <person name="Jeon C.O."/>
        </authorList>
    </citation>
    <scope>NUCLEOTIDE SEQUENCE [LARGE SCALE GENOMIC DNA]</scope>
    <source>
        <strain evidence="7">Gri0909</strain>
    </source>
</reference>
<evidence type="ECO:0000256" key="5">
    <source>
        <dbReference type="PIRSR" id="PIRSR600760-2"/>
    </source>
</evidence>
<dbReference type="GO" id="GO:0006020">
    <property type="term" value="P:inositol metabolic process"/>
    <property type="evidence" value="ECO:0007669"/>
    <property type="project" value="TreeGrafter"/>
</dbReference>
<feature type="binding site" evidence="5">
    <location>
        <position position="95"/>
    </location>
    <ligand>
        <name>Mg(2+)</name>
        <dbReference type="ChEBI" id="CHEBI:18420"/>
        <label>1</label>
        <note>catalytic</note>
    </ligand>
</feature>
<dbReference type="RefSeq" id="WP_127764745.1">
    <property type="nucleotide sequence ID" value="NZ_SADE01000001.1"/>
</dbReference>
<comment type="caution">
    <text evidence="6">The sequence shown here is derived from an EMBL/GenBank/DDBJ whole genome shotgun (WGS) entry which is preliminary data.</text>
</comment>
<evidence type="ECO:0000256" key="4">
    <source>
        <dbReference type="ARBA" id="ARBA00022842"/>
    </source>
</evidence>
<name>A0A3S2WCN2_9PROT</name>
<keyword evidence="2 5" id="KW-0479">Metal-binding</keyword>
<accession>A0A3S2WCN2</accession>
<comment type="similarity">
    <text evidence="1">Belongs to the inositol monophosphatase superfamily.</text>
</comment>
<dbReference type="EMBL" id="SADE01000001">
    <property type="protein sequence ID" value="RVU39374.1"/>
    <property type="molecule type" value="Genomic_DNA"/>
</dbReference>
<dbReference type="PROSITE" id="PS00629">
    <property type="entry name" value="IMP_1"/>
    <property type="match status" value="1"/>
</dbReference>
<dbReference type="Gene3D" id="3.40.190.80">
    <property type="match status" value="1"/>
</dbReference>
<dbReference type="AlphaFoldDB" id="A0A3S2WCN2"/>
<dbReference type="PANTHER" id="PTHR20854:SF4">
    <property type="entry name" value="INOSITOL-1-MONOPHOSPHATASE-RELATED"/>
    <property type="match status" value="1"/>
</dbReference>
<evidence type="ECO:0000256" key="3">
    <source>
        <dbReference type="ARBA" id="ARBA00022801"/>
    </source>
</evidence>
<dbReference type="GO" id="GO:0008934">
    <property type="term" value="F:inositol monophosphate 1-phosphatase activity"/>
    <property type="evidence" value="ECO:0007669"/>
    <property type="project" value="TreeGrafter"/>
</dbReference>
<feature type="binding site" evidence="5">
    <location>
        <position position="69"/>
    </location>
    <ligand>
        <name>Mg(2+)</name>
        <dbReference type="ChEBI" id="CHEBI:18420"/>
        <label>1</label>
        <note>catalytic</note>
    </ligand>
</feature>
<organism evidence="6 7">
    <name type="scientific">Hwanghaeella grinnelliae</name>
    <dbReference type="NCBI Taxonomy" id="2500179"/>
    <lineage>
        <taxon>Bacteria</taxon>
        <taxon>Pseudomonadati</taxon>
        <taxon>Pseudomonadota</taxon>
        <taxon>Alphaproteobacteria</taxon>
        <taxon>Rhodospirillales</taxon>
        <taxon>Rhodospirillaceae</taxon>
        <taxon>Hwanghaeella</taxon>
    </lineage>
</organism>
<dbReference type="Proteomes" id="UP000287447">
    <property type="component" value="Unassembled WGS sequence"/>
</dbReference>
<gene>
    <name evidence="6" type="ORF">EOI86_09075</name>
</gene>
<dbReference type="GO" id="GO:0046872">
    <property type="term" value="F:metal ion binding"/>
    <property type="evidence" value="ECO:0007669"/>
    <property type="project" value="UniProtKB-KW"/>
</dbReference>
<feature type="binding site" evidence="5">
    <location>
        <position position="92"/>
    </location>
    <ligand>
        <name>Mg(2+)</name>
        <dbReference type="ChEBI" id="CHEBI:18420"/>
        <label>1</label>
        <note>catalytic</note>
    </ligand>
</feature>
<protein>
    <submittedName>
        <fullName evidence="6">Inositol monophosphatase</fullName>
    </submittedName>
</protein>
<dbReference type="OrthoDB" id="9785695at2"/>
<evidence type="ECO:0000313" key="7">
    <source>
        <dbReference type="Proteomes" id="UP000287447"/>
    </source>
</evidence>
<dbReference type="GO" id="GO:0007165">
    <property type="term" value="P:signal transduction"/>
    <property type="evidence" value="ECO:0007669"/>
    <property type="project" value="TreeGrafter"/>
</dbReference>
<keyword evidence="3" id="KW-0378">Hydrolase</keyword>
<dbReference type="PRINTS" id="PR00377">
    <property type="entry name" value="IMPHPHTASES"/>
</dbReference>
<dbReference type="InterPro" id="IPR020583">
    <property type="entry name" value="Inositol_monoP_metal-BS"/>
</dbReference>
<dbReference type="Pfam" id="PF00459">
    <property type="entry name" value="Inositol_P"/>
    <property type="match status" value="1"/>
</dbReference>
<feature type="binding site" evidence="5">
    <location>
        <position position="222"/>
    </location>
    <ligand>
        <name>Mg(2+)</name>
        <dbReference type="ChEBI" id="CHEBI:18420"/>
        <label>1</label>
        <note>catalytic</note>
    </ligand>
</feature>
<sequence>MHDIDPDRVIDALREAAALDVMPRFNALQHHEVMEKKPGDVVTVADLDAEHRLTALLPGLLPGSVVVGEEAYAKKPAILDLLEQDRPVWLIDPVDGTKNFSEGNPMFCMMVALVEKGETLMSFIHDPTQNRTAVAEHGAGAFLVQSGKDEVRLHTPEQKPFAEMIGQINFGCFQESDRSAKRDKFVKIFGTVNRLRCAGHDFLAQSLGERDFALYNRLWSWDHVPGVLLLREAGGHVERIDDLPYRPEDRVRSLLSAGSKECWEDLRHVLCAD</sequence>
<evidence type="ECO:0000256" key="2">
    <source>
        <dbReference type="ARBA" id="ARBA00022723"/>
    </source>
</evidence>
<keyword evidence="4 5" id="KW-0460">Magnesium</keyword>
<evidence type="ECO:0000313" key="6">
    <source>
        <dbReference type="EMBL" id="RVU39374.1"/>
    </source>
</evidence>
<dbReference type="SUPFAM" id="SSF56655">
    <property type="entry name" value="Carbohydrate phosphatase"/>
    <property type="match status" value="1"/>
</dbReference>
<dbReference type="PANTHER" id="PTHR20854">
    <property type="entry name" value="INOSITOL MONOPHOSPHATASE"/>
    <property type="match status" value="1"/>
</dbReference>
<proteinExistence type="inferred from homology"/>
<dbReference type="Gene3D" id="3.30.540.10">
    <property type="entry name" value="Fructose-1,6-Bisphosphatase, subunit A, domain 1"/>
    <property type="match status" value="1"/>
</dbReference>
<comment type="cofactor">
    <cofactor evidence="5">
        <name>Mg(2+)</name>
        <dbReference type="ChEBI" id="CHEBI:18420"/>
    </cofactor>
</comment>